<feature type="domain" description="HTH marR-type" evidence="1">
    <location>
        <begin position="4"/>
        <end position="137"/>
    </location>
</feature>
<comment type="caution">
    <text evidence="2">The sequence shown here is derived from an EMBL/GenBank/DDBJ whole genome shotgun (WGS) entry which is preliminary data.</text>
</comment>
<dbReference type="SMART" id="SM00347">
    <property type="entry name" value="HTH_MARR"/>
    <property type="match status" value="1"/>
</dbReference>
<proteinExistence type="predicted"/>
<reference evidence="2 3" key="1">
    <citation type="submission" date="2019-07" db="EMBL/GenBank/DDBJ databases">
        <authorList>
            <person name="Duangmal K."/>
            <person name="Teo W.F.A."/>
        </authorList>
    </citation>
    <scope>NUCLEOTIDE SEQUENCE [LARGE SCALE GENOMIC DNA]</scope>
    <source>
        <strain evidence="2 3">TBRC 6029</strain>
    </source>
</reference>
<gene>
    <name evidence="2" type="ORF">FNH05_13500</name>
</gene>
<organism evidence="2 3">
    <name type="scientific">Amycolatopsis rhizosphaerae</name>
    <dbReference type="NCBI Taxonomy" id="2053003"/>
    <lineage>
        <taxon>Bacteria</taxon>
        <taxon>Bacillati</taxon>
        <taxon>Actinomycetota</taxon>
        <taxon>Actinomycetes</taxon>
        <taxon>Pseudonocardiales</taxon>
        <taxon>Pseudonocardiaceae</taxon>
        <taxon>Amycolatopsis</taxon>
    </lineage>
</organism>
<dbReference type="PANTHER" id="PTHR33164:SF43">
    <property type="entry name" value="HTH-TYPE TRANSCRIPTIONAL REPRESSOR YETL"/>
    <property type="match status" value="1"/>
</dbReference>
<dbReference type="InterPro" id="IPR036388">
    <property type="entry name" value="WH-like_DNA-bd_sf"/>
</dbReference>
<dbReference type="OrthoDB" id="3573114at2"/>
<dbReference type="GO" id="GO:0003700">
    <property type="term" value="F:DNA-binding transcription factor activity"/>
    <property type="evidence" value="ECO:0007669"/>
    <property type="project" value="InterPro"/>
</dbReference>
<protein>
    <submittedName>
        <fullName evidence="2">Winged helix DNA-binding protein</fullName>
    </submittedName>
</protein>
<dbReference type="Pfam" id="PF12802">
    <property type="entry name" value="MarR_2"/>
    <property type="match status" value="1"/>
</dbReference>
<dbReference type="GO" id="GO:0003677">
    <property type="term" value="F:DNA binding"/>
    <property type="evidence" value="ECO:0007669"/>
    <property type="project" value="UniProtKB-KW"/>
</dbReference>
<dbReference type="InterPro" id="IPR039422">
    <property type="entry name" value="MarR/SlyA-like"/>
</dbReference>
<name>A0A558CTI8_9PSEU</name>
<dbReference type="InterPro" id="IPR036390">
    <property type="entry name" value="WH_DNA-bd_sf"/>
</dbReference>
<dbReference type="EMBL" id="VJWX01000108">
    <property type="protein sequence ID" value="TVT52091.1"/>
    <property type="molecule type" value="Genomic_DNA"/>
</dbReference>
<dbReference type="InterPro" id="IPR000835">
    <property type="entry name" value="HTH_MarR-typ"/>
</dbReference>
<reference evidence="2 3" key="2">
    <citation type="submission" date="2019-08" db="EMBL/GenBank/DDBJ databases">
        <title>Amycolatopsis acidicola sp. nov., isolated from peat swamp forest soil.</title>
        <authorList>
            <person name="Srisuk N."/>
        </authorList>
    </citation>
    <scope>NUCLEOTIDE SEQUENCE [LARGE SCALE GENOMIC DNA]</scope>
    <source>
        <strain evidence="2 3">TBRC 6029</strain>
    </source>
</reference>
<accession>A0A558CTI8</accession>
<keyword evidence="2" id="KW-0238">DNA-binding</keyword>
<dbReference type="Gene3D" id="1.10.10.10">
    <property type="entry name" value="Winged helix-like DNA-binding domain superfamily/Winged helix DNA-binding domain"/>
    <property type="match status" value="1"/>
</dbReference>
<keyword evidence="3" id="KW-1185">Reference proteome</keyword>
<dbReference type="Proteomes" id="UP000320011">
    <property type="component" value="Unassembled WGS sequence"/>
</dbReference>
<dbReference type="PRINTS" id="PR00598">
    <property type="entry name" value="HTHMARR"/>
</dbReference>
<evidence type="ECO:0000259" key="1">
    <source>
        <dbReference type="PROSITE" id="PS50995"/>
    </source>
</evidence>
<dbReference type="AlphaFoldDB" id="A0A558CTI8"/>
<evidence type="ECO:0000313" key="2">
    <source>
        <dbReference type="EMBL" id="TVT52091.1"/>
    </source>
</evidence>
<dbReference type="PROSITE" id="PS50995">
    <property type="entry name" value="HTH_MARR_2"/>
    <property type="match status" value="1"/>
</dbReference>
<dbReference type="PANTHER" id="PTHR33164">
    <property type="entry name" value="TRANSCRIPTIONAL REGULATOR, MARR FAMILY"/>
    <property type="match status" value="1"/>
</dbReference>
<dbReference type="RefSeq" id="WP_144588020.1">
    <property type="nucleotide sequence ID" value="NZ_VJWX01000108.1"/>
</dbReference>
<sequence>MKQVEELRYLILAVQREGNRLLAARLRPLGLTPAQAEALGLLAGREPLSLNGLGELLVCESGTNPSRIVDRLVGAGLVSRETDPGDRRHVLLRLTPEGRALARKVAAVEDKLHETLTNLAGDRPLAPALDLLRALAEHFPAGQALARRKD</sequence>
<evidence type="ECO:0000313" key="3">
    <source>
        <dbReference type="Proteomes" id="UP000320011"/>
    </source>
</evidence>
<dbReference type="GO" id="GO:0006950">
    <property type="term" value="P:response to stress"/>
    <property type="evidence" value="ECO:0007669"/>
    <property type="project" value="TreeGrafter"/>
</dbReference>
<dbReference type="SUPFAM" id="SSF46785">
    <property type="entry name" value="Winged helix' DNA-binding domain"/>
    <property type="match status" value="1"/>
</dbReference>